<accession>A0A1G1WA70</accession>
<dbReference type="InterPro" id="IPR029044">
    <property type="entry name" value="Nucleotide-diphossugar_trans"/>
</dbReference>
<dbReference type="SUPFAM" id="SSF53448">
    <property type="entry name" value="Nucleotide-diphospho-sugar transferases"/>
    <property type="match status" value="1"/>
</dbReference>
<dbReference type="CDD" id="cd00761">
    <property type="entry name" value="Glyco_tranf_GTA_type"/>
    <property type="match status" value="1"/>
</dbReference>
<feature type="domain" description="Glycosyltransferase 2-like" evidence="1">
    <location>
        <begin position="20"/>
        <end position="86"/>
    </location>
</feature>
<sequence length="92" mass="10684">MESKLVRPFISVVLPIARFEPPHLINFCLKSLAYQKNKDFEVIIINANNRYLDAILKNVAQLKLRIFNNSLNKTQARNFGAKKSTWDLSTKY</sequence>
<reference evidence="2 3" key="1">
    <citation type="journal article" date="2016" name="Nat. Commun.">
        <title>Thousands of microbial genomes shed light on interconnected biogeochemical processes in an aquifer system.</title>
        <authorList>
            <person name="Anantharaman K."/>
            <person name="Brown C.T."/>
            <person name="Hug L.A."/>
            <person name="Sharon I."/>
            <person name="Castelle C.J."/>
            <person name="Probst A.J."/>
            <person name="Thomas B.C."/>
            <person name="Singh A."/>
            <person name="Wilkins M.J."/>
            <person name="Karaoz U."/>
            <person name="Brodie E.L."/>
            <person name="Williams K.H."/>
            <person name="Hubbard S.S."/>
            <person name="Banfield J.F."/>
        </authorList>
    </citation>
    <scope>NUCLEOTIDE SEQUENCE [LARGE SCALE GENOMIC DNA]</scope>
</reference>
<evidence type="ECO:0000313" key="3">
    <source>
        <dbReference type="Proteomes" id="UP000177103"/>
    </source>
</evidence>
<dbReference type="Pfam" id="PF00535">
    <property type="entry name" value="Glycos_transf_2"/>
    <property type="match status" value="1"/>
</dbReference>
<dbReference type="Proteomes" id="UP000177103">
    <property type="component" value="Unassembled WGS sequence"/>
</dbReference>
<dbReference type="AlphaFoldDB" id="A0A1G1WA70"/>
<gene>
    <name evidence="2" type="ORF">A2Y57_01295</name>
</gene>
<dbReference type="InterPro" id="IPR001173">
    <property type="entry name" value="Glyco_trans_2-like"/>
</dbReference>
<comment type="caution">
    <text evidence="2">The sequence shown here is derived from an EMBL/GenBank/DDBJ whole genome shotgun (WGS) entry which is preliminary data.</text>
</comment>
<proteinExistence type="predicted"/>
<evidence type="ECO:0000259" key="1">
    <source>
        <dbReference type="Pfam" id="PF00535"/>
    </source>
</evidence>
<protein>
    <recommendedName>
        <fullName evidence="1">Glycosyltransferase 2-like domain-containing protein</fullName>
    </recommendedName>
</protein>
<evidence type="ECO:0000313" key="2">
    <source>
        <dbReference type="EMBL" id="OGY24521.1"/>
    </source>
</evidence>
<name>A0A1G1WA70_9BACT</name>
<dbReference type="Gene3D" id="3.90.550.10">
    <property type="entry name" value="Spore Coat Polysaccharide Biosynthesis Protein SpsA, Chain A"/>
    <property type="match status" value="1"/>
</dbReference>
<organism evidence="2 3">
    <name type="scientific">Candidatus Woykebacteria bacterium RBG_13_40_7b</name>
    <dbReference type="NCBI Taxonomy" id="1802594"/>
    <lineage>
        <taxon>Bacteria</taxon>
        <taxon>Candidatus Woykeibacteriota</taxon>
    </lineage>
</organism>
<dbReference type="EMBL" id="MHCQ01000023">
    <property type="protein sequence ID" value="OGY24521.1"/>
    <property type="molecule type" value="Genomic_DNA"/>
</dbReference>